<feature type="domain" description="Siroheme synthase central" evidence="21">
    <location>
        <begin position="124"/>
        <end position="144"/>
    </location>
</feature>
<keyword evidence="3 16" id="KW-0597">Phosphoprotein</keyword>
<dbReference type="InterPro" id="IPR014776">
    <property type="entry name" value="4pyrrole_Mease_sub2"/>
</dbReference>
<dbReference type="PIRSF" id="PIRSF036426">
    <property type="entry name" value="Sirohaem_synth"/>
    <property type="match status" value="1"/>
</dbReference>
<dbReference type="SUPFAM" id="SSF53790">
    <property type="entry name" value="Tetrapyrrole methylase"/>
    <property type="match status" value="1"/>
</dbReference>
<dbReference type="GO" id="GO:0004851">
    <property type="term" value="F:uroporphyrin-III C-methyltransferase activity"/>
    <property type="evidence" value="ECO:0007669"/>
    <property type="project" value="UniProtKB-UniRule"/>
</dbReference>
<feature type="binding site" evidence="16">
    <location>
        <position position="384"/>
    </location>
    <ligand>
        <name>S-adenosyl-L-methionine</name>
        <dbReference type="ChEBI" id="CHEBI:59789"/>
    </ligand>
</feature>
<dbReference type="NCBIfam" id="NF004790">
    <property type="entry name" value="PRK06136.1"/>
    <property type="match status" value="1"/>
</dbReference>
<comment type="catalytic activity">
    <reaction evidence="14 16">
        <text>precorrin-2 + NAD(+) = sirohydrochlorin + NADH + 2 H(+)</text>
        <dbReference type="Rhea" id="RHEA:15613"/>
        <dbReference type="ChEBI" id="CHEBI:15378"/>
        <dbReference type="ChEBI" id="CHEBI:57540"/>
        <dbReference type="ChEBI" id="CHEBI:57945"/>
        <dbReference type="ChEBI" id="CHEBI:58351"/>
        <dbReference type="ChEBI" id="CHEBI:58827"/>
        <dbReference type="EC" id="1.3.1.76"/>
    </reaction>
</comment>
<feature type="binding site" evidence="16">
    <location>
        <begin position="43"/>
        <end position="44"/>
    </location>
    <ligand>
        <name>NAD(+)</name>
        <dbReference type="ChEBI" id="CHEBI:57540"/>
    </ligand>
</feature>
<evidence type="ECO:0000256" key="2">
    <source>
        <dbReference type="ARBA" id="ARBA00005879"/>
    </source>
</evidence>
<dbReference type="FunFam" id="3.30.160.110:FF:000001">
    <property type="entry name" value="Siroheme synthase"/>
    <property type="match status" value="1"/>
</dbReference>
<dbReference type="Gene3D" id="3.40.1010.10">
    <property type="entry name" value="Cobalt-precorrin-4 Transmethylase, Domain 1"/>
    <property type="match status" value="1"/>
</dbReference>
<keyword evidence="6 16" id="KW-0808">Transferase</keyword>
<comment type="similarity">
    <text evidence="16">In the N-terminal section; belongs to the precorrin-2 dehydrogenase / sirohydrochlorin ferrochelatase family.</text>
</comment>
<protein>
    <recommendedName>
        <fullName evidence="16">Siroheme synthase</fullName>
    </recommendedName>
    <domain>
        <recommendedName>
            <fullName evidence="16">Uroporphyrinogen-III C-methyltransferase</fullName>
            <shortName evidence="16">Urogen III methylase</shortName>
            <ecNumber evidence="16">2.1.1.107</ecNumber>
        </recommendedName>
        <alternativeName>
            <fullName evidence="16">SUMT</fullName>
        </alternativeName>
        <alternativeName>
            <fullName evidence="16">Uroporphyrinogen III methylase</fullName>
            <shortName evidence="16">UROM</shortName>
        </alternativeName>
    </domain>
    <domain>
        <recommendedName>
            <fullName evidence="16">Precorrin-2 dehydrogenase</fullName>
            <ecNumber evidence="16">1.3.1.76</ecNumber>
        </recommendedName>
    </domain>
    <domain>
        <recommendedName>
            <fullName evidence="16">Sirohydrochlorin ferrochelatase</fullName>
            <ecNumber evidence="16">4.99.1.4</ecNumber>
        </recommendedName>
    </domain>
</protein>
<dbReference type="Pfam" id="PF13241">
    <property type="entry name" value="NAD_binding_7"/>
    <property type="match status" value="1"/>
</dbReference>
<dbReference type="InterPro" id="IPR006366">
    <property type="entry name" value="CobA/CysG_C"/>
</dbReference>
<dbReference type="Gene3D" id="3.30.950.10">
    <property type="entry name" value="Methyltransferase, Cobalt-precorrin-4 Transmethylase, Domain 2"/>
    <property type="match status" value="1"/>
</dbReference>
<evidence type="ECO:0000256" key="6">
    <source>
        <dbReference type="ARBA" id="ARBA00022679"/>
    </source>
</evidence>
<feature type="region of interest" description="Precorrin-2 dehydrogenase / sirohydrochlorin ferrochelatase" evidence="16">
    <location>
        <begin position="1"/>
        <end position="203"/>
    </location>
</feature>
<dbReference type="PANTHER" id="PTHR45790:SF1">
    <property type="entry name" value="SIROHEME SYNTHASE"/>
    <property type="match status" value="1"/>
</dbReference>
<dbReference type="NCBIfam" id="TIGR01469">
    <property type="entry name" value="cobA_cysG_Cterm"/>
    <property type="match status" value="1"/>
</dbReference>
<dbReference type="EMBL" id="MRWE01000002">
    <property type="protein sequence ID" value="ORJ27321.1"/>
    <property type="molecule type" value="Genomic_DNA"/>
</dbReference>
<dbReference type="GO" id="GO:0019354">
    <property type="term" value="P:siroheme biosynthetic process"/>
    <property type="evidence" value="ECO:0007669"/>
    <property type="project" value="UniProtKB-UniRule"/>
</dbReference>
<evidence type="ECO:0000256" key="9">
    <source>
        <dbReference type="ARBA" id="ARBA00023027"/>
    </source>
</evidence>
<dbReference type="AlphaFoldDB" id="A0A1X0WKS2"/>
<comment type="similarity">
    <text evidence="16">In the C-terminal section; belongs to the precorrin methyltransferase family.</text>
</comment>
<dbReference type="SUPFAM" id="SSF51735">
    <property type="entry name" value="NAD(P)-binding Rossmann-fold domains"/>
    <property type="match status" value="1"/>
</dbReference>
<feature type="active site" description="Proton acceptor" evidence="16 17">
    <location>
        <position position="249"/>
    </location>
</feature>
<dbReference type="GO" id="GO:0051287">
    <property type="term" value="F:NAD binding"/>
    <property type="evidence" value="ECO:0007669"/>
    <property type="project" value="InterPro"/>
</dbReference>
<dbReference type="InterPro" id="IPR028281">
    <property type="entry name" value="Sirohaem_synthase_central"/>
</dbReference>
<dbReference type="FunFam" id="3.40.1010.10:FF:000001">
    <property type="entry name" value="Siroheme synthase"/>
    <property type="match status" value="1"/>
</dbReference>
<evidence type="ECO:0000256" key="17">
    <source>
        <dbReference type="PIRSR" id="PIRSR036426-1"/>
    </source>
</evidence>
<keyword evidence="8 16" id="KW-0560">Oxidoreductase</keyword>
<dbReference type="Pfam" id="PF00590">
    <property type="entry name" value="TP_methylase"/>
    <property type="match status" value="1"/>
</dbReference>
<dbReference type="FunFam" id="3.30.950.10:FF:000001">
    <property type="entry name" value="Siroheme synthase"/>
    <property type="match status" value="1"/>
</dbReference>
<evidence type="ECO:0000256" key="12">
    <source>
        <dbReference type="ARBA" id="ARBA00023268"/>
    </source>
</evidence>
<dbReference type="UniPathway" id="UPA00262">
    <property type="reaction ID" value="UER00211"/>
</dbReference>
<feature type="binding site" evidence="16">
    <location>
        <position position="413"/>
    </location>
    <ligand>
        <name>S-adenosyl-L-methionine</name>
        <dbReference type="ChEBI" id="CHEBI:59789"/>
    </ligand>
</feature>
<evidence type="ECO:0000256" key="11">
    <source>
        <dbReference type="ARBA" id="ARBA00023244"/>
    </source>
</evidence>
<comment type="pathway">
    <text evidence="1 16">Porphyrin-containing compound metabolism; siroheme biosynthesis; sirohydrochlorin from precorrin-2: step 1/1.</text>
</comment>
<evidence type="ECO:0000256" key="14">
    <source>
        <dbReference type="ARBA" id="ARBA00047561"/>
    </source>
</evidence>
<dbReference type="InterPro" id="IPR012409">
    <property type="entry name" value="Sirohaem_synth"/>
</dbReference>
<dbReference type="Gene3D" id="3.30.160.110">
    <property type="entry name" value="Siroheme synthase, domain 2"/>
    <property type="match status" value="1"/>
</dbReference>
<comment type="pathway">
    <text evidence="16">Cofactor biosynthesis; adenosylcobalamin biosynthesis; sirohydrochlorin from precorrin-2: step 1/1.</text>
</comment>
<dbReference type="Proteomes" id="UP000192536">
    <property type="component" value="Unassembled WGS sequence"/>
</dbReference>
<dbReference type="EC" id="4.99.1.4" evidence="16"/>
<dbReference type="SUPFAM" id="SSF75615">
    <property type="entry name" value="Siroheme synthase middle domains-like"/>
    <property type="match status" value="1"/>
</dbReference>
<keyword evidence="10 16" id="KW-0456">Lyase</keyword>
<feature type="modified residue" description="Phosphoserine" evidence="16">
    <location>
        <position position="128"/>
    </location>
</feature>
<feature type="binding site" evidence="16">
    <location>
        <begin position="332"/>
        <end position="333"/>
    </location>
    <ligand>
        <name>S-adenosyl-L-methionine</name>
        <dbReference type="ChEBI" id="CHEBI:59789"/>
    </ligand>
</feature>
<dbReference type="UniPathway" id="UPA00148">
    <property type="reaction ID" value="UER00211"/>
</dbReference>
<evidence type="ECO:0000313" key="23">
    <source>
        <dbReference type="Proteomes" id="UP000192536"/>
    </source>
</evidence>
<keyword evidence="7 16" id="KW-0949">S-adenosyl-L-methionine</keyword>
<dbReference type="GO" id="GO:0032259">
    <property type="term" value="P:methylation"/>
    <property type="evidence" value="ECO:0007669"/>
    <property type="project" value="UniProtKB-KW"/>
</dbReference>
<keyword evidence="12 16" id="KW-0511">Multifunctional enzyme</keyword>
<dbReference type="InterPro" id="IPR036291">
    <property type="entry name" value="NAD(P)-bd_dom_sf"/>
</dbReference>
<comment type="pathway">
    <text evidence="16">Porphyrin-containing compound metabolism; siroheme biosynthesis; siroheme from sirohydrochlorin: step 1/1.</text>
</comment>
<dbReference type="InterPro" id="IPR019478">
    <property type="entry name" value="Sirohaem_synthase_dimer_dom"/>
</dbReference>
<dbReference type="GeneID" id="93567485"/>
<evidence type="ECO:0000256" key="7">
    <source>
        <dbReference type="ARBA" id="ARBA00022691"/>
    </source>
</evidence>
<dbReference type="InterPro" id="IPR035996">
    <property type="entry name" value="4pyrrol_Methylase_sf"/>
</dbReference>
<dbReference type="PANTHER" id="PTHR45790">
    <property type="entry name" value="SIROHEME SYNTHASE-RELATED"/>
    <property type="match status" value="1"/>
</dbReference>
<feature type="binding site" evidence="16">
    <location>
        <begin position="302"/>
        <end position="304"/>
    </location>
    <ligand>
        <name>S-adenosyl-L-methionine</name>
        <dbReference type="ChEBI" id="CHEBI:59789"/>
    </ligand>
</feature>
<gene>
    <name evidence="16" type="primary">cysG</name>
    <name evidence="22" type="ORF">BS640_02315</name>
</gene>
<evidence type="ECO:0000259" key="19">
    <source>
        <dbReference type="Pfam" id="PF00590"/>
    </source>
</evidence>
<evidence type="ECO:0000256" key="8">
    <source>
        <dbReference type="ARBA" id="ARBA00023002"/>
    </source>
</evidence>
<dbReference type="GO" id="GO:0043115">
    <property type="term" value="F:precorrin-2 dehydrogenase activity"/>
    <property type="evidence" value="ECO:0007669"/>
    <property type="project" value="UniProtKB-UniRule"/>
</dbReference>
<feature type="binding site" evidence="16">
    <location>
        <position position="307"/>
    </location>
    <ligand>
        <name>S-adenosyl-L-methionine</name>
        <dbReference type="ChEBI" id="CHEBI:59789"/>
    </ligand>
</feature>
<dbReference type="Gene3D" id="1.10.8.210">
    <property type="entry name" value="Sirohaem synthase, dimerisation domain"/>
    <property type="match status" value="1"/>
</dbReference>
<dbReference type="NCBIfam" id="NF007922">
    <property type="entry name" value="PRK10637.1"/>
    <property type="match status" value="1"/>
</dbReference>
<dbReference type="InterPro" id="IPR000878">
    <property type="entry name" value="4pyrrol_Mease"/>
</dbReference>
<feature type="region of interest" description="Uroporphyrinogen-III C-methyltransferase" evidence="16">
    <location>
        <begin position="217"/>
        <end position="474"/>
    </location>
</feature>
<dbReference type="Gene3D" id="3.40.50.720">
    <property type="entry name" value="NAD(P)-binding Rossmann-like Domain"/>
    <property type="match status" value="1"/>
</dbReference>
<dbReference type="NCBIfam" id="TIGR01470">
    <property type="entry name" value="cysG_Nterm"/>
    <property type="match status" value="1"/>
</dbReference>
<feature type="domain" description="Sirohaem synthase dimerisation" evidence="20">
    <location>
        <begin position="150"/>
        <end position="206"/>
    </location>
</feature>
<dbReference type="CDD" id="cd11642">
    <property type="entry name" value="SUMT"/>
    <property type="match status" value="1"/>
</dbReference>
<evidence type="ECO:0000256" key="15">
    <source>
        <dbReference type="ARBA" id="ARBA00060548"/>
    </source>
</evidence>
<feature type="active site" description="Proton donor" evidence="16 17">
    <location>
        <position position="271"/>
    </location>
</feature>
<feature type="domain" description="Tetrapyrrole methylase" evidence="19">
    <location>
        <begin position="218"/>
        <end position="428"/>
    </location>
</feature>
<dbReference type="GO" id="GO:0009236">
    <property type="term" value="P:cobalamin biosynthetic process"/>
    <property type="evidence" value="ECO:0007669"/>
    <property type="project" value="UniProtKB-UniRule"/>
</dbReference>
<comment type="caution">
    <text evidence="22">The sequence shown here is derived from an EMBL/GenBank/DDBJ whole genome shotgun (WGS) entry which is preliminary data.</text>
</comment>
<dbReference type="Pfam" id="PF14824">
    <property type="entry name" value="Sirohm_synth_M"/>
    <property type="match status" value="1"/>
</dbReference>
<name>A0A1X0WKS2_9GAMM</name>
<proteinExistence type="inferred from homology"/>
<evidence type="ECO:0000256" key="18">
    <source>
        <dbReference type="RuleBase" id="RU003960"/>
    </source>
</evidence>
<dbReference type="PROSITE" id="PS00840">
    <property type="entry name" value="SUMT_2"/>
    <property type="match status" value="1"/>
</dbReference>
<dbReference type="InterPro" id="IPR050161">
    <property type="entry name" value="Siro_Cobalamin_biosynth"/>
</dbReference>
<dbReference type="EC" id="2.1.1.107" evidence="16"/>
<evidence type="ECO:0000256" key="3">
    <source>
        <dbReference type="ARBA" id="ARBA00022553"/>
    </source>
</evidence>
<comment type="catalytic activity">
    <reaction evidence="16">
        <text>uroporphyrinogen III + 2 S-adenosyl-L-methionine = precorrin-2 + 2 S-adenosyl-L-homocysteine + H(+)</text>
        <dbReference type="Rhea" id="RHEA:32459"/>
        <dbReference type="ChEBI" id="CHEBI:15378"/>
        <dbReference type="ChEBI" id="CHEBI:57308"/>
        <dbReference type="ChEBI" id="CHEBI:57856"/>
        <dbReference type="ChEBI" id="CHEBI:58827"/>
        <dbReference type="ChEBI" id="CHEBI:59789"/>
        <dbReference type="EC" id="2.1.1.107"/>
    </reaction>
</comment>
<comment type="similarity">
    <text evidence="2 18">Belongs to the precorrin methyltransferase family.</text>
</comment>
<sequence length="474" mass="51430">MDYLPIFADLKQRPVLVVGGGEVAARKIDLLLRAGAEVRVVAQALSGEVESLHQQSDVLWLSQSYQPEQLDDVFLVIAATDDTELNARVYEDANQRRVLANVVDDQPKCSFIFPSIVDRSPIVVAISSSGQAPVLARMLREKLETLLPASLGKMAEIAGSWRERVKQRFNSMSARRRFWEQAFDGRFASLTAGGQFDEAEQALKQLMDAPDEATHQGMVTLVGAGPGDVGLLTLRGLQVMQQADVVLYDFLVSDEVLDLVRRDAEKICVGKRAGNHLVMQEETNRLLVDLAKQGKKVVRLKGGDPFIFGRGGEELEVVAAAGIPFQVVPGITAAAGATAYAGIPLTHRERAQSVMFITGQIRTDGNGLQWSELARGQQTLAIYMGAMKASDISHHLIAHGRAAETPVAVIGRGTRADQQVLTGTLQNLEQLAQQAPSPALLVIGEVVELHHKLAWFGHHPETAGAQRPTVVNLA</sequence>
<evidence type="ECO:0000256" key="10">
    <source>
        <dbReference type="ARBA" id="ARBA00023239"/>
    </source>
</evidence>
<dbReference type="InterPro" id="IPR006367">
    <property type="entry name" value="Sirohaem_synthase_N"/>
</dbReference>
<dbReference type="InterPro" id="IPR014777">
    <property type="entry name" value="4pyrrole_Mease_sub1"/>
</dbReference>
<keyword evidence="23" id="KW-1185">Reference proteome</keyword>
<comment type="pathway">
    <text evidence="15 16">Cofactor biosynthesis; adenosylcobalamin biosynthesis; precorrin-2 from uroporphyrinogen III: step 1/1.</text>
</comment>
<keyword evidence="11 16" id="KW-0627">Porphyrin biosynthesis</keyword>
<dbReference type="RefSeq" id="WP_017490869.1">
    <property type="nucleotide sequence ID" value="NZ_CAUQAZ010000238.1"/>
</dbReference>
<evidence type="ECO:0000256" key="13">
    <source>
        <dbReference type="ARBA" id="ARBA00025705"/>
    </source>
</evidence>
<evidence type="ECO:0000256" key="5">
    <source>
        <dbReference type="ARBA" id="ARBA00022603"/>
    </source>
</evidence>
<dbReference type="InterPro" id="IPR037115">
    <property type="entry name" value="Sirohaem_synt_dimer_dom_sf"/>
</dbReference>
<dbReference type="HAMAP" id="MF_01646">
    <property type="entry name" value="Siroheme_synth"/>
    <property type="match status" value="1"/>
</dbReference>
<evidence type="ECO:0000259" key="20">
    <source>
        <dbReference type="Pfam" id="PF10414"/>
    </source>
</evidence>
<dbReference type="Pfam" id="PF10414">
    <property type="entry name" value="CysG_dimeriser"/>
    <property type="match status" value="1"/>
</dbReference>
<dbReference type="STRING" id="1646377.BS640_02315"/>
<reference evidence="22 23" key="1">
    <citation type="journal article" date="2017" name="Int. J. Syst. Evol. Microbiol.">
        <title>Rouxiella badensis sp. nov. and Rouxiella silvae sp. nov. isolated from peat bog soil in Germany and emendation of the genus description.</title>
        <authorList>
            <person name="Le Fleche-Mateos A."/>
            <person name="Kugler J.H."/>
            <person name="Hansen S.H."/>
            <person name="Syldatk C."/>
            <person name="Hausmann R."/>
            <person name="Lomprez F."/>
            <person name="Vandenbogaert M."/>
            <person name="Manuguerra J.C."/>
            <person name="Grimont P.A."/>
        </authorList>
    </citation>
    <scope>NUCLEOTIDE SEQUENCE [LARGE SCALE GENOMIC DNA]</scope>
    <source>
        <strain evidence="22 23">DSM 100043</strain>
    </source>
</reference>
<feature type="binding site" evidence="16">
    <location>
        <position position="226"/>
    </location>
    <ligand>
        <name>S-adenosyl-L-methionine</name>
        <dbReference type="ChEBI" id="CHEBI:59789"/>
    </ligand>
</feature>
<comment type="pathway">
    <text evidence="13 16">Porphyrin-containing compound metabolism; siroheme biosynthesis; precorrin-2 from uroporphyrinogen III: step 1/1.</text>
</comment>
<keyword evidence="9 16" id="KW-0520">NAD</keyword>
<evidence type="ECO:0000256" key="16">
    <source>
        <dbReference type="HAMAP-Rule" id="MF_01646"/>
    </source>
</evidence>
<keyword evidence="4 16" id="KW-0169">Cobalamin biosynthesis</keyword>
<accession>A0A1X0WKS2</accession>
<feature type="binding site" evidence="16">
    <location>
        <begin position="22"/>
        <end position="23"/>
    </location>
    <ligand>
        <name>NAD(+)</name>
        <dbReference type="ChEBI" id="CHEBI:57540"/>
    </ligand>
</feature>
<dbReference type="PROSITE" id="PS00839">
    <property type="entry name" value="SUMT_1"/>
    <property type="match status" value="1"/>
</dbReference>
<evidence type="ECO:0000313" key="22">
    <source>
        <dbReference type="EMBL" id="ORJ27321.1"/>
    </source>
</evidence>
<comment type="function">
    <text evidence="16">Multifunctional enzyme that catalyzes the SAM-dependent methylations of uroporphyrinogen III at position C-2 and C-7 to form precorrin-2 via precorrin-1. Then it catalyzes the NAD-dependent ring dehydrogenation of precorrin-2 to yield sirohydrochlorin. Finally, it catalyzes the ferrochelation of sirohydrochlorin to yield siroheme.</text>
</comment>
<dbReference type="InterPro" id="IPR003043">
    <property type="entry name" value="Uropor_MeTrfase_CS"/>
</dbReference>
<evidence type="ECO:0000259" key="21">
    <source>
        <dbReference type="Pfam" id="PF14824"/>
    </source>
</evidence>
<keyword evidence="5 16" id="KW-0489">Methyltransferase</keyword>
<comment type="catalytic activity">
    <reaction evidence="16">
        <text>siroheme + 2 H(+) = sirohydrochlorin + Fe(2+)</text>
        <dbReference type="Rhea" id="RHEA:24360"/>
        <dbReference type="ChEBI" id="CHEBI:15378"/>
        <dbReference type="ChEBI" id="CHEBI:29033"/>
        <dbReference type="ChEBI" id="CHEBI:58351"/>
        <dbReference type="ChEBI" id="CHEBI:60052"/>
        <dbReference type="EC" id="4.99.1.4"/>
    </reaction>
</comment>
<dbReference type="EC" id="1.3.1.76" evidence="16"/>
<evidence type="ECO:0000256" key="4">
    <source>
        <dbReference type="ARBA" id="ARBA00022573"/>
    </source>
</evidence>
<evidence type="ECO:0000256" key="1">
    <source>
        <dbReference type="ARBA" id="ARBA00005010"/>
    </source>
</evidence>
<organism evidence="22 23">
    <name type="scientific">Rouxiella badensis</name>
    <dbReference type="NCBI Taxonomy" id="1646377"/>
    <lineage>
        <taxon>Bacteria</taxon>
        <taxon>Pseudomonadati</taxon>
        <taxon>Pseudomonadota</taxon>
        <taxon>Gammaproteobacteria</taxon>
        <taxon>Enterobacterales</taxon>
        <taxon>Yersiniaceae</taxon>
        <taxon>Rouxiella</taxon>
    </lineage>
</organism>
<dbReference type="GO" id="GO:0051266">
    <property type="term" value="F:sirohydrochlorin ferrochelatase activity"/>
    <property type="evidence" value="ECO:0007669"/>
    <property type="project" value="UniProtKB-EC"/>
</dbReference>